<dbReference type="InterPro" id="IPR002219">
    <property type="entry name" value="PKC_DAG/PE"/>
</dbReference>
<dbReference type="Proteomes" id="UP001153954">
    <property type="component" value="Unassembled WGS sequence"/>
</dbReference>
<feature type="coiled-coil region" evidence="1">
    <location>
        <begin position="90"/>
        <end position="141"/>
    </location>
</feature>
<feature type="domain" description="Phorbol-ester/DAG-type" evidence="2">
    <location>
        <begin position="1"/>
        <end position="45"/>
    </location>
</feature>
<evidence type="ECO:0000313" key="3">
    <source>
        <dbReference type="EMBL" id="CAH2101699.1"/>
    </source>
</evidence>
<dbReference type="Pfam" id="PF25298">
    <property type="entry name" value="Baculo_FP_2nd"/>
    <property type="match status" value="1"/>
</dbReference>
<dbReference type="InterPro" id="IPR011011">
    <property type="entry name" value="Znf_FYVE_PHD"/>
</dbReference>
<dbReference type="PROSITE" id="PS50081">
    <property type="entry name" value="ZF_DAG_PE_2"/>
    <property type="match status" value="1"/>
</dbReference>
<keyword evidence="4" id="KW-1185">Reference proteome</keyword>
<sequence>MANKCMHCGKFLSSNDSAKCTKCLATFHRACATGFDYKSMSKWSCRGCKGKVNKSPAPLDEAAPEDMFLDAGVEADSPLSFGQEIRLLREHEFNKRVESVEQRVAAVEERIGAQTCTHEANSDVINVITQLKQELNDREQENLLNNIQITGIPEKNGENVVHLVDLITKKIGVDIDARDIVSAERRGSKRALPGGDETKRPRPIIVRLTRRSVRDAVLKAARVRRGTDTNGIIDGPPSRLYINEHLTRTNRALFYKAREEGRRLGWRYIWTRGGGVFVRRESGTTVHRIKTELDIHRIFGIDCV</sequence>
<dbReference type="EMBL" id="CAKOGL010000024">
    <property type="protein sequence ID" value="CAH2101699.1"/>
    <property type="molecule type" value="Genomic_DNA"/>
</dbReference>
<comment type="caution">
    <text evidence="3">The sequence shown here is derived from an EMBL/GenBank/DDBJ whole genome shotgun (WGS) entry which is preliminary data.</text>
</comment>
<dbReference type="InterPro" id="IPR004244">
    <property type="entry name" value="Transposase_22"/>
</dbReference>
<gene>
    <name evidence="3" type="ORF">EEDITHA_LOCUS16429</name>
</gene>
<reference evidence="3" key="1">
    <citation type="submission" date="2022-03" db="EMBL/GenBank/DDBJ databases">
        <authorList>
            <person name="Tunstrom K."/>
        </authorList>
    </citation>
    <scope>NUCLEOTIDE SEQUENCE</scope>
</reference>
<keyword evidence="1" id="KW-0175">Coiled coil</keyword>
<evidence type="ECO:0000313" key="4">
    <source>
        <dbReference type="Proteomes" id="UP001153954"/>
    </source>
</evidence>
<dbReference type="Gene3D" id="3.30.70.1820">
    <property type="entry name" value="L1 transposable element, RRM domain"/>
    <property type="match status" value="1"/>
</dbReference>
<dbReference type="InterPro" id="IPR057251">
    <property type="entry name" value="FP_C"/>
</dbReference>
<protein>
    <recommendedName>
        <fullName evidence="2">Phorbol-ester/DAG-type domain-containing protein</fullName>
    </recommendedName>
</protein>
<dbReference type="PANTHER" id="PTHR11505">
    <property type="entry name" value="L1 TRANSPOSABLE ELEMENT-RELATED"/>
    <property type="match status" value="1"/>
</dbReference>
<evidence type="ECO:0000256" key="1">
    <source>
        <dbReference type="SAM" id="Coils"/>
    </source>
</evidence>
<organism evidence="3 4">
    <name type="scientific">Euphydryas editha</name>
    <name type="common">Edith's checkerspot</name>
    <dbReference type="NCBI Taxonomy" id="104508"/>
    <lineage>
        <taxon>Eukaryota</taxon>
        <taxon>Metazoa</taxon>
        <taxon>Ecdysozoa</taxon>
        <taxon>Arthropoda</taxon>
        <taxon>Hexapoda</taxon>
        <taxon>Insecta</taxon>
        <taxon>Pterygota</taxon>
        <taxon>Neoptera</taxon>
        <taxon>Endopterygota</taxon>
        <taxon>Lepidoptera</taxon>
        <taxon>Glossata</taxon>
        <taxon>Ditrysia</taxon>
        <taxon>Papilionoidea</taxon>
        <taxon>Nymphalidae</taxon>
        <taxon>Nymphalinae</taxon>
        <taxon>Euphydryas</taxon>
    </lineage>
</organism>
<evidence type="ECO:0000259" key="2">
    <source>
        <dbReference type="PROSITE" id="PS50081"/>
    </source>
</evidence>
<dbReference type="AlphaFoldDB" id="A0AAU9USV5"/>
<proteinExistence type="predicted"/>
<dbReference type="SUPFAM" id="SSF57903">
    <property type="entry name" value="FYVE/PHD zinc finger"/>
    <property type="match status" value="1"/>
</dbReference>
<name>A0AAU9USV5_EUPED</name>
<accession>A0AAU9USV5</accession>